<feature type="domain" description="Calcineurin-like phosphoesterase" evidence="1">
    <location>
        <begin position="11"/>
        <end position="207"/>
    </location>
</feature>
<evidence type="ECO:0000313" key="3">
    <source>
        <dbReference type="Proteomes" id="UP001140562"/>
    </source>
</evidence>
<dbReference type="InterPro" id="IPR029052">
    <property type="entry name" value="Metallo-depent_PP-like"/>
</dbReference>
<dbReference type="SUPFAM" id="SSF56300">
    <property type="entry name" value="Metallo-dependent phosphatases"/>
    <property type="match status" value="1"/>
</dbReference>
<dbReference type="InterPro" id="IPR004843">
    <property type="entry name" value="Calcineurin-like_PHP"/>
</dbReference>
<gene>
    <name evidence="2" type="ORF">N0V87_004345</name>
</gene>
<dbReference type="Proteomes" id="UP001140562">
    <property type="component" value="Unassembled WGS sequence"/>
</dbReference>
<protein>
    <recommendedName>
        <fullName evidence="1">Calcineurin-like phosphoesterase domain-containing protein</fullName>
    </recommendedName>
</protein>
<reference evidence="2" key="1">
    <citation type="submission" date="2022-10" db="EMBL/GenBank/DDBJ databases">
        <title>Tapping the CABI collections for fungal endophytes: first genome assemblies for Collariella, Neodidymelliopsis, Ascochyta clinopodiicola, Didymella pomorum, Didymosphaeria variabile, Neocosmospora piperis and Neocucurbitaria cava.</title>
        <authorList>
            <person name="Hill R."/>
        </authorList>
    </citation>
    <scope>NUCLEOTIDE SEQUENCE</scope>
    <source>
        <strain evidence="2">IMI 360193</strain>
    </source>
</reference>
<evidence type="ECO:0000259" key="1">
    <source>
        <dbReference type="Pfam" id="PF00149"/>
    </source>
</evidence>
<dbReference type="PANTHER" id="PTHR12905:SF16">
    <property type="entry name" value="SER_THR PROTEIN PHOSPHATASE FAMILY PROTEIN (AFU_ORTHOLOGUE AFUA_1G06000)"/>
    <property type="match status" value="1"/>
</dbReference>
<proteinExistence type="predicted"/>
<accession>A0A9W8X0S0</accession>
<dbReference type="Gene3D" id="3.60.21.10">
    <property type="match status" value="1"/>
</dbReference>
<dbReference type="Pfam" id="PF00149">
    <property type="entry name" value="Metallophos"/>
    <property type="match status" value="1"/>
</dbReference>
<dbReference type="OrthoDB" id="630188at2759"/>
<sequence>MASQAVRRKTRIVCISDTHNNTPKLPPGDVLIHAGDLTNQGSYDELERSVAWLEKAPFEVKIVVAGNHEITLDEQFYEEKGSRWKWPAWQSPRGCLKLLRESSTITYLENESKMVYLERPSGPQTCFKVFGSPSTPGPGNWAFEYQEKDTERLWSAIPEDADIVVSHTPPQGHCDAATKDDRSGCAALMKRLATVRPSLHVCGHIHEARGIERVLWSPSRSASFVESVEYWQDPGSGNKKLSLLDLTAKSGRPLGNSVVATRQIESDLLGGGPWGQPCLSKPGQEVLQPDHVNLNSTSSSDLSLTECALQESEAPGRMGISGVVEQKCGVDASRAALQGDSGNLTKKSGYEKRIESVIINAAFLGPRLNGRTTGTNKPIVVDIDLPVWKVDKEDEDVR</sequence>
<dbReference type="GO" id="GO:0016787">
    <property type="term" value="F:hydrolase activity"/>
    <property type="evidence" value="ECO:0007669"/>
    <property type="project" value="InterPro"/>
</dbReference>
<dbReference type="EMBL" id="JAPEUV010000034">
    <property type="protein sequence ID" value="KAJ4337997.1"/>
    <property type="molecule type" value="Genomic_DNA"/>
</dbReference>
<name>A0A9W8X0S0_9PLEO</name>
<dbReference type="PANTHER" id="PTHR12905">
    <property type="entry name" value="METALLOPHOSPHOESTERASE"/>
    <property type="match status" value="1"/>
</dbReference>
<dbReference type="InterPro" id="IPR051693">
    <property type="entry name" value="UPF0046_metallophosphoest"/>
</dbReference>
<evidence type="ECO:0000313" key="2">
    <source>
        <dbReference type="EMBL" id="KAJ4337997.1"/>
    </source>
</evidence>
<dbReference type="CDD" id="cd07379">
    <property type="entry name" value="MPP_239FB"/>
    <property type="match status" value="1"/>
</dbReference>
<organism evidence="2 3">
    <name type="scientific">Didymella glomerata</name>
    <dbReference type="NCBI Taxonomy" id="749621"/>
    <lineage>
        <taxon>Eukaryota</taxon>
        <taxon>Fungi</taxon>
        <taxon>Dikarya</taxon>
        <taxon>Ascomycota</taxon>
        <taxon>Pezizomycotina</taxon>
        <taxon>Dothideomycetes</taxon>
        <taxon>Pleosporomycetidae</taxon>
        <taxon>Pleosporales</taxon>
        <taxon>Pleosporineae</taxon>
        <taxon>Didymellaceae</taxon>
        <taxon>Didymella</taxon>
    </lineage>
</organism>
<comment type="caution">
    <text evidence="2">The sequence shown here is derived from an EMBL/GenBank/DDBJ whole genome shotgun (WGS) entry which is preliminary data.</text>
</comment>
<keyword evidence="3" id="KW-1185">Reference proteome</keyword>
<dbReference type="AlphaFoldDB" id="A0A9W8X0S0"/>